<feature type="non-terminal residue" evidence="2">
    <location>
        <position position="477"/>
    </location>
</feature>
<protein>
    <submittedName>
        <fullName evidence="2">Jg21337 protein</fullName>
    </submittedName>
</protein>
<dbReference type="OrthoDB" id="10050074at2759"/>
<organism evidence="2 3">
    <name type="scientific">Pararge aegeria aegeria</name>
    <dbReference type="NCBI Taxonomy" id="348720"/>
    <lineage>
        <taxon>Eukaryota</taxon>
        <taxon>Metazoa</taxon>
        <taxon>Ecdysozoa</taxon>
        <taxon>Arthropoda</taxon>
        <taxon>Hexapoda</taxon>
        <taxon>Insecta</taxon>
        <taxon>Pterygota</taxon>
        <taxon>Neoptera</taxon>
        <taxon>Endopterygota</taxon>
        <taxon>Lepidoptera</taxon>
        <taxon>Glossata</taxon>
        <taxon>Ditrysia</taxon>
        <taxon>Papilionoidea</taxon>
        <taxon>Nymphalidae</taxon>
        <taxon>Satyrinae</taxon>
        <taxon>Satyrini</taxon>
        <taxon>Parargina</taxon>
        <taxon>Pararge</taxon>
    </lineage>
</organism>
<comment type="caution">
    <text evidence="2">The sequence shown here is derived from an EMBL/GenBank/DDBJ whole genome shotgun (WGS) entry which is preliminary data.</text>
</comment>
<evidence type="ECO:0000313" key="2">
    <source>
        <dbReference type="EMBL" id="CAH2207940.1"/>
    </source>
</evidence>
<evidence type="ECO:0000313" key="3">
    <source>
        <dbReference type="Proteomes" id="UP000838756"/>
    </source>
</evidence>
<dbReference type="EMBL" id="CAKXAJ010001670">
    <property type="protein sequence ID" value="CAH2207940.1"/>
    <property type="molecule type" value="Genomic_DNA"/>
</dbReference>
<reference evidence="2" key="1">
    <citation type="submission" date="2022-03" db="EMBL/GenBank/DDBJ databases">
        <authorList>
            <person name="Lindestad O."/>
        </authorList>
    </citation>
    <scope>NUCLEOTIDE SEQUENCE</scope>
</reference>
<name>A0A8S4QCC5_9NEOP</name>
<dbReference type="AlphaFoldDB" id="A0A8S4QCC5"/>
<feature type="compositionally biased region" description="Basic and acidic residues" evidence="1">
    <location>
        <begin position="180"/>
        <end position="205"/>
    </location>
</feature>
<feature type="compositionally biased region" description="Basic and acidic residues" evidence="1">
    <location>
        <begin position="1"/>
        <end position="32"/>
    </location>
</feature>
<feature type="compositionally biased region" description="Basic and acidic residues" evidence="1">
    <location>
        <begin position="102"/>
        <end position="154"/>
    </location>
</feature>
<feature type="region of interest" description="Disordered" evidence="1">
    <location>
        <begin position="1"/>
        <end position="282"/>
    </location>
</feature>
<accession>A0A8S4QCC5</accession>
<proteinExistence type="predicted"/>
<sequence length="477" mass="52901">SPAEEKTTDTKKPTELKTTDENKPNEDKEIDSKNPTGEKSTGGKKPAIDNPVDSTKPIEPKPRDGNKPNKDKGIDYKNPAEEKQTGEKKPVKGTKKPTVTEANKDKKASSKNPGEKKTMDTGEKNDVDPKETKKPTEPRPTDGNKPNKDKEIDFKNPTGEKQTGSKKPAKGKPSAANKPETNKPKKDKGTDSNKPAENKPTEAKKPCGHSQIDTNKPTEEKPMDGNKQGSKTIDSRNVSETPKKITGKTEKDPNSNQADGKKAPAYVENDTTTEESYLSATYTSSEIQTQNATEVQTENITEIKTQNITELSGSGPQPTSPGDIKAASDPQVILVPITQATLFTAHIRKDRNKAASVMCRLYSMICCKGKLSLRHKVTLDKTCIRPMMAYASMPSPRIVLAHRTHSLTLTYKSFQVLRNKFMRMAKRSPWFVDLHRDLNLPTIAQYIIKLSKSYFEKGNQRPSGRGIHLYPRPRRRA</sequence>
<feature type="compositionally biased region" description="Polar residues" evidence="1">
    <location>
        <begin position="227"/>
        <end position="240"/>
    </location>
</feature>
<gene>
    <name evidence="2" type="primary">jg21337</name>
    <name evidence="2" type="ORF">PAEG_LOCUS557</name>
</gene>
<feature type="compositionally biased region" description="Basic and acidic residues" evidence="1">
    <location>
        <begin position="56"/>
        <end position="90"/>
    </location>
</feature>
<dbReference type="Proteomes" id="UP000838756">
    <property type="component" value="Unassembled WGS sequence"/>
</dbReference>
<keyword evidence="3" id="KW-1185">Reference proteome</keyword>
<feature type="compositionally biased region" description="Basic and acidic residues" evidence="1">
    <location>
        <begin position="241"/>
        <end position="253"/>
    </location>
</feature>
<evidence type="ECO:0000256" key="1">
    <source>
        <dbReference type="SAM" id="MobiDB-lite"/>
    </source>
</evidence>
<feature type="region of interest" description="Disordered" evidence="1">
    <location>
        <begin position="458"/>
        <end position="477"/>
    </location>
</feature>